<evidence type="ECO:0000313" key="2">
    <source>
        <dbReference type="EMBL" id="KAJ7321890.1"/>
    </source>
</evidence>
<protein>
    <submittedName>
        <fullName evidence="2">Uncharacterized protein</fullName>
    </submittedName>
</protein>
<proteinExistence type="predicted"/>
<evidence type="ECO:0000313" key="3">
    <source>
        <dbReference type="Proteomes" id="UP001218218"/>
    </source>
</evidence>
<dbReference type="EMBL" id="JARIHO010000049">
    <property type="protein sequence ID" value="KAJ7321890.1"/>
    <property type="molecule type" value="Genomic_DNA"/>
</dbReference>
<evidence type="ECO:0000256" key="1">
    <source>
        <dbReference type="SAM" id="MobiDB-lite"/>
    </source>
</evidence>
<organism evidence="2 3">
    <name type="scientific">Mycena albidolilacea</name>
    <dbReference type="NCBI Taxonomy" id="1033008"/>
    <lineage>
        <taxon>Eukaryota</taxon>
        <taxon>Fungi</taxon>
        <taxon>Dikarya</taxon>
        <taxon>Basidiomycota</taxon>
        <taxon>Agaricomycotina</taxon>
        <taxon>Agaricomycetes</taxon>
        <taxon>Agaricomycetidae</taxon>
        <taxon>Agaricales</taxon>
        <taxon>Marasmiineae</taxon>
        <taxon>Mycenaceae</taxon>
        <taxon>Mycena</taxon>
    </lineage>
</organism>
<sequence length="505" mass="55831">MPSPPGSGNQEDDADDEDGDGADFEEEGGDQSSVQISNPSGSQCYEGPALRLRGGRGDDSDQDDGSLPWKSKAHKAVVWLKLWPDEKHEYSLSVRTQTRFHLQSEDEEDGLGTRPEVIGRVSLTVETRAKISPDRSYSSLGFLAHQQDSVINRDFIDCGFEYPDQTLKTIAQTSTGITATVNAGYMNLHPTVTAGATYSRAGTKAVELADNKPTPRCLIFHDPGERWNKDGKSYTSYDITTVPGQDPRTGLRHPLKADFAMGINIHSNAGLPKISFITRNQVILWISDATAKSKVRGLLVLMTTFIPNIRTPKQLFVQEDLDIHFQAAENDLPTTPATHEETMAMSLAIAPIKTKKSRQKSITELFADVRRKLTSDKPVLSDLQLQEYISRGWNQTNKAWRGVLWTSLDEDFRAAELEKPQTTPVWKLGWNPRKQEEYDSDESELLENDVAYADPGETAAMEERELGVKIASGSAAGSGEIVTEKGKNPKLEAEIVEDAVPDLQL</sequence>
<comment type="caution">
    <text evidence="2">The sequence shown here is derived from an EMBL/GenBank/DDBJ whole genome shotgun (WGS) entry which is preliminary data.</text>
</comment>
<feature type="region of interest" description="Disordered" evidence="1">
    <location>
        <begin position="1"/>
        <end position="68"/>
    </location>
</feature>
<feature type="compositionally biased region" description="Acidic residues" evidence="1">
    <location>
        <begin position="10"/>
        <end position="29"/>
    </location>
</feature>
<reference evidence="2" key="1">
    <citation type="submission" date="2023-03" db="EMBL/GenBank/DDBJ databases">
        <title>Massive genome expansion in bonnet fungi (Mycena s.s.) driven by repeated elements and novel gene families across ecological guilds.</title>
        <authorList>
            <consortium name="Lawrence Berkeley National Laboratory"/>
            <person name="Harder C.B."/>
            <person name="Miyauchi S."/>
            <person name="Viragh M."/>
            <person name="Kuo A."/>
            <person name="Thoen E."/>
            <person name="Andreopoulos B."/>
            <person name="Lu D."/>
            <person name="Skrede I."/>
            <person name="Drula E."/>
            <person name="Henrissat B."/>
            <person name="Morin E."/>
            <person name="Kohler A."/>
            <person name="Barry K."/>
            <person name="LaButti K."/>
            <person name="Morin E."/>
            <person name="Salamov A."/>
            <person name="Lipzen A."/>
            <person name="Mereny Z."/>
            <person name="Hegedus B."/>
            <person name="Baldrian P."/>
            <person name="Stursova M."/>
            <person name="Weitz H."/>
            <person name="Taylor A."/>
            <person name="Grigoriev I.V."/>
            <person name="Nagy L.G."/>
            <person name="Martin F."/>
            <person name="Kauserud H."/>
        </authorList>
    </citation>
    <scope>NUCLEOTIDE SEQUENCE</scope>
    <source>
        <strain evidence="2">CBHHK002</strain>
    </source>
</reference>
<keyword evidence="3" id="KW-1185">Reference proteome</keyword>
<dbReference type="AlphaFoldDB" id="A0AAD6ZGW7"/>
<name>A0AAD6ZGW7_9AGAR</name>
<dbReference type="Proteomes" id="UP001218218">
    <property type="component" value="Unassembled WGS sequence"/>
</dbReference>
<gene>
    <name evidence="2" type="ORF">DFH08DRAFT_888852</name>
</gene>
<feature type="compositionally biased region" description="Polar residues" evidence="1">
    <location>
        <begin position="31"/>
        <end position="43"/>
    </location>
</feature>
<accession>A0AAD6ZGW7</accession>